<feature type="transmembrane region" description="Helical" evidence="1">
    <location>
        <begin position="44"/>
        <end position="65"/>
    </location>
</feature>
<keyword evidence="1" id="KW-0472">Membrane</keyword>
<dbReference type="Pfam" id="PF06961">
    <property type="entry name" value="DUF1294"/>
    <property type="match status" value="1"/>
</dbReference>
<feature type="transmembrane region" description="Helical" evidence="1">
    <location>
        <begin position="7"/>
        <end position="29"/>
    </location>
</feature>
<protein>
    <recommendedName>
        <fullName evidence="4">DUF1294 domain-containing protein</fullName>
    </recommendedName>
</protein>
<proteinExistence type="predicted"/>
<name>A0A2M7TJ75_UNCKA</name>
<organism evidence="2 3">
    <name type="scientific">candidate division WWE3 bacterium CG_4_10_14_0_2_um_filter_41_14</name>
    <dbReference type="NCBI Taxonomy" id="1975072"/>
    <lineage>
        <taxon>Bacteria</taxon>
        <taxon>Katanobacteria</taxon>
    </lineage>
</organism>
<comment type="caution">
    <text evidence="2">The sequence shown here is derived from an EMBL/GenBank/DDBJ whole genome shotgun (WGS) entry which is preliminary data.</text>
</comment>
<sequence length="99" mass="11047">MDMHVSTLTIVIAGVVLLANTFGFMAIAWDSYLKKHNLQRISDGWLLVPAVFCGWIGTLAGMQIFNLKKHNKEYKNYLVALVALNIAIVIGIIIPIFNM</sequence>
<keyword evidence="1" id="KW-0812">Transmembrane</keyword>
<keyword evidence="1" id="KW-1133">Transmembrane helix</keyword>
<dbReference type="InterPro" id="IPR010718">
    <property type="entry name" value="DUF1294"/>
</dbReference>
<reference evidence="3" key="1">
    <citation type="submission" date="2017-09" db="EMBL/GenBank/DDBJ databases">
        <title>Depth-based differentiation of microbial function through sediment-hosted aquifers and enrichment of novel symbionts in the deep terrestrial subsurface.</title>
        <authorList>
            <person name="Probst A.J."/>
            <person name="Ladd B."/>
            <person name="Jarett J.K."/>
            <person name="Geller-Mcgrath D.E."/>
            <person name="Sieber C.M.K."/>
            <person name="Emerson J.B."/>
            <person name="Anantharaman K."/>
            <person name="Thomas B.C."/>
            <person name="Malmstrom R."/>
            <person name="Stieglmeier M."/>
            <person name="Klingl A."/>
            <person name="Woyke T."/>
            <person name="Ryan C.M."/>
            <person name="Banfield J.F."/>
        </authorList>
    </citation>
    <scope>NUCLEOTIDE SEQUENCE [LARGE SCALE GENOMIC DNA]</scope>
</reference>
<dbReference type="AlphaFoldDB" id="A0A2M7TJ75"/>
<accession>A0A2M7TJ75</accession>
<evidence type="ECO:0000313" key="3">
    <source>
        <dbReference type="Proteomes" id="UP000228920"/>
    </source>
</evidence>
<evidence type="ECO:0000313" key="2">
    <source>
        <dbReference type="EMBL" id="PIZ46532.1"/>
    </source>
</evidence>
<feature type="transmembrane region" description="Helical" evidence="1">
    <location>
        <begin position="77"/>
        <end position="97"/>
    </location>
</feature>
<dbReference type="EMBL" id="PFNL01000093">
    <property type="protein sequence ID" value="PIZ46532.1"/>
    <property type="molecule type" value="Genomic_DNA"/>
</dbReference>
<evidence type="ECO:0008006" key="4">
    <source>
        <dbReference type="Google" id="ProtNLM"/>
    </source>
</evidence>
<dbReference type="Proteomes" id="UP000228920">
    <property type="component" value="Unassembled WGS sequence"/>
</dbReference>
<gene>
    <name evidence="2" type="ORF">COY32_03105</name>
</gene>
<evidence type="ECO:0000256" key="1">
    <source>
        <dbReference type="SAM" id="Phobius"/>
    </source>
</evidence>